<dbReference type="InterPro" id="IPR001789">
    <property type="entry name" value="Sig_transdc_resp-reg_receiver"/>
</dbReference>
<dbReference type="PANTHER" id="PTHR43280">
    <property type="entry name" value="ARAC-FAMILY TRANSCRIPTIONAL REGULATOR"/>
    <property type="match status" value="1"/>
</dbReference>
<keyword evidence="1" id="KW-0805">Transcription regulation</keyword>
<dbReference type="CDD" id="cd17536">
    <property type="entry name" value="REC_YesN-like"/>
    <property type="match status" value="1"/>
</dbReference>
<dbReference type="Gene3D" id="1.10.10.60">
    <property type="entry name" value="Homeodomain-like"/>
    <property type="match status" value="2"/>
</dbReference>
<evidence type="ECO:0000259" key="6">
    <source>
        <dbReference type="PROSITE" id="PS50110"/>
    </source>
</evidence>
<evidence type="ECO:0000256" key="2">
    <source>
        <dbReference type="ARBA" id="ARBA00023125"/>
    </source>
</evidence>
<feature type="modified residue" description="4-aspartylphosphate" evidence="4">
    <location>
        <position position="57"/>
    </location>
</feature>
<dbReference type="Gene3D" id="3.40.50.2300">
    <property type="match status" value="1"/>
</dbReference>
<keyword evidence="3" id="KW-0804">Transcription</keyword>
<comment type="caution">
    <text evidence="7">The sequence shown here is derived from an EMBL/GenBank/DDBJ whole genome shotgun (WGS) entry which is preliminary data.</text>
</comment>
<dbReference type="RefSeq" id="WP_377606527.1">
    <property type="nucleotide sequence ID" value="NZ_JBHUME010000015.1"/>
</dbReference>
<dbReference type="SUPFAM" id="SSF52172">
    <property type="entry name" value="CheY-like"/>
    <property type="match status" value="1"/>
</dbReference>
<evidence type="ECO:0000313" key="8">
    <source>
        <dbReference type="Proteomes" id="UP001597541"/>
    </source>
</evidence>
<dbReference type="Proteomes" id="UP001597541">
    <property type="component" value="Unassembled WGS sequence"/>
</dbReference>
<dbReference type="PANTHER" id="PTHR43280:SF28">
    <property type="entry name" value="HTH-TYPE TRANSCRIPTIONAL ACTIVATOR RHAS"/>
    <property type="match status" value="1"/>
</dbReference>
<feature type="domain" description="Response regulatory" evidence="6">
    <location>
        <begin position="4"/>
        <end position="124"/>
    </location>
</feature>
<dbReference type="InterPro" id="IPR009057">
    <property type="entry name" value="Homeodomain-like_sf"/>
</dbReference>
<dbReference type="EMBL" id="JBHUME010000015">
    <property type="protein sequence ID" value="MFD2615042.1"/>
    <property type="molecule type" value="Genomic_DNA"/>
</dbReference>
<evidence type="ECO:0000256" key="1">
    <source>
        <dbReference type="ARBA" id="ARBA00023015"/>
    </source>
</evidence>
<name>A0ABW5PLU7_9BACL</name>
<evidence type="ECO:0000256" key="3">
    <source>
        <dbReference type="ARBA" id="ARBA00023163"/>
    </source>
</evidence>
<dbReference type="PROSITE" id="PS01124">
    <property type="entry name" value="HTH_ARAC_FAMILY_2"/>
    <property type="match status" value="1"/>
</dbReference>
<dbReference type="SUPFAM" id="SSF46689">
    <property type="entry name" value="Homeodomain-like"/>
    <property type="match status" value="2"/>
</dbReference>
<dbReference type="InterPro" id="IPR020449">
    <property type="entry name" value="Tscrpt_reg_AraC-type_HTH"/>
</dbReference>
<dbReference type="InterPro" id="IPR018062">
    <property type="entry name" value="HTH_AraC-typ_CS"/>
</dbReference>
<dbReference type="Pfam" id="PF12833">
    <property type="entry name" value="HTH_18"/>
    <property type="match status" value="1"/>
</dbReference>
<dbReference type="SMART" id="SM00448">
    <property type="entry name" value="REC"/>
    <property type="match status" value="1"/>
</dbReference>
<evidence type="ECO:0000259" key="5">
    <source>
        <dbReference type="PROSITE" id="PS01124"/>
    </source>
</evidence>
<dbReference type="Pfam" id="PF00072">
    <property type="entry name" value="Response_reg"/>
    <property type="match status" value="1"/>
</dbReference>
<gene>
    <name evidence="7" type="ORF">ACFSUF_21730</name>
</gene>
<feature type="domain" description="HTH araC/xylS-type" evidence="5">
    <location>
        <begin position="444"/>
        <end position="541"/>
    </location>
</feature>
<keyword evidence="2" id="KW-0238">DNA-binding</keyword>
<reference evidence="8" key="1">
    <citation type="journal article" date="2019" name="Int. J. Syst. Evol. Microbiol.">
        <title>The Global Catalogue of Microorganisms (GCM) 10K type strain sequencing project: providing services to taxonomists for standard genome sequencing and annotation.</title>
        <authorList>
            <consortium name="The Broad Institute Genomics Platform"/>
            <consortium name="The Broad Institute Genome Sequencing Center for Infectious Disease"/>
            <person name="Wu L."/>
            <person name="Ma J."/>
        </authorList>
    </citation>
    <scope>NUCLEOTIDE SEQUENCE [LARGE SCALE GENOMIC DNA]</scope>
    <source>
        <strain evidence="8">KCTC 3950</strain>
    </source>
</reference>
<dbReference type="InterPro" id="IPR011006">
    <property type="entry name" value="CheY-like_superfamily"/>
</dbReference>
<dbReference type="PRINTS" id="PR00032">
    <property type="entry name" value="HTHARAC"/>
</dbReference>
<keyword evidence="8" id="KW-1185">Reference proteome</keyword>
<keyword evidence="4" id="KW-0597">Phosphoprotein</keyword>
<dbReference type="PROSITE" id="PS00041">
    <property type="entry name" value="HTH_ARAC_FAMILY_1"/>
    <property type="match status" value="1"/>
</dbReference>
<protein>
    <submittedName>
        <fullName evidence="7">Helix-turn-helix domain-containing protein</fullName>
    </submittedName>
</protein>
<organism evidence="7 8">
    <name type="scientific">Paenibacillus gansuensis</name>
    <dbReference type="NCBI Taxonomy" id="306542"/>
    <lineage>
        <taxon>Bacteria</taxon>
        <taxon>Bacillati</taxon>
        <taxon>Bacillota</taxon>
        <taxon>Bacilli</taxon>
        <taxon>Bacillales</taxon>
        <taxon>Paenibacillaceae</taxon>
        <taxon>Paenibacillus</taxon>
    </lineage>
</organism>
<evidence type="ECO:0000256" key="4">
    <source>
        <dbReference type="PROSITE-ProRule" id="PRU00169"/>
    </source>
</evidence>
<dbReference type="PROSITE" id="PS50110">
    <property type="entry name" value="RESPONSE_REGULATORY"/>
    <property type="match status" value="1"/>
</dbReference>
<dbReference type="InterPro" id="IPR018060">
    <property type="entry name" value="HTH_AraC"/>
</dbReference>
<dbReference type="SMART" id="SM00342">
    <property type="entry name" value="HTH_ARAC"/>
    <property type="match status" value="1"/>
</dbReference>
<accession>A0ABW5PLU7</accession>
<evidence type="ECO:0000313" key="7">
    <source>
        <dbReference type="EMBL" id="MFD2615042.1"/>
    </source>
</evidence>
<proteinExistence type="predicted"/>
<sequence>MAFTVLLVDDEPLVRLALRELVDWESRGCRIAAEASDGKEALRALERIGDVDLVLVDIQMPAMNGIQFLQALQEMPLRVKPLVVVLSAYPDYDYVRRAFLLGAIDYIVKADMNPEHIGSVVAKAVAKLHEEREKSQDLERERKAVWRQKREQALKLLLSGELERETFTSQWLECGGESSSATVFVTVRIDREMNGASGSHADLPESRFLLSAMRQALEGIFDEPYILEIKQGEYGIMLTLPAELETRSFQDKRNEVVGALNRLGSHMKQYMNCSVTMGVSDETLNIRDWKERFAQSARLADLKFFQGGGRIYFAEQEDRGTESAASETWNYAALLRLMEAGSSGFREEAVRGMDMLSAGAHSSVSKHKIGETCRSFLWELGALLQVKRVEWKEALGSDKPPYEEVTSFEKLQDLQNWMLQIIDKAAVLLDPRSLANVQAPRLVDKAKLFMERHYREPISLGQVSEWVGVSESYLSKQFAKETGENFIDCLTRIRIEKAAQLMESGMKLFEIAEQVGYPNQGHFSRNFKKVTGLTPQQYREQSRR</sequence>